<dbReference type="GO" id="GO:0008234">
    <property type="term" value="F:cysteine-type peptidase activity"/>
    <property type="evidence" value="ECO:0007669"/>
    <property type="project" value="InterPro"/>
</dbReference>
<dbReference type="GO" id="GO:0006508">
    <property type="term" value="P:proteolysis"/>
    <property type="evidence" value="ECO:0007669"/>
    <property type="project" value="InterPro"/>
</dbReference>
<dbReference type="InterPro" id="IPR038765">
    <property type="entry name" value="Papain-like_cys_pep_sf"/>
</dbReference>
<protein>
    <recommendedName>
        <fullName evidence="1">Peptidase C1A papain C-terminal domain-containing protein</fullName>
    </recommendedName>
</protein>
<dbReference type="Proteomes" id="UP000053660">
    <property type="component" value="Unassembled WGS sequence"/>
</dbReference>
<dbReference type="SUPFAM" id="SSF54001">
    <property type="entry name" value="Cysteine proteinases"/>
    <property type="match status" value="1"/>
</dbReference>
<feature type="non-terminal residue" evidence="2">
    <location>
        <position position="98"/>
    </location>
</feature>
<dbReference type="InterPro" id="IPR000668">
    <property type="entry name" value="Peptidase_C1A_C"/>
</dbReference>
<dbReference type="AlphaFoldDB" id="A0A0B1SRP6"/>
<reference evidence="2 3" key="1">
    <citation type="submission" date="2014-03" db="EMBL/GenBank/DDBJ databases">
        <title>Draft genome of the hookworm Oesophagostomum dentatum.</title>
        <authorList>
            <person name="Mitreva M."/>
        </authorList>
    </citation>
    <scope>NUCLEOTIDE SEQUENCE [LARGE SCALE GENOMIC DNA]</scope>
    <source>
        <strain evidence="2 3">OD-Hann</strain>
    </source>
</reference>
<evidence type="ECO:0000313" key="2">
    <source>
        <dbReference type="EMBL" id="KHJ86157.1"/>
    </source>
</evidence>
<name>A0A0B1SRP6_OESDE</name>
<sequence>MKNGSCTGGPYGEKGVCKPYPFHPCGQHKGQPYYGECEKDIEDTPLCKLACDDGYIKSAYDVAATEQAIQKEIMINGPVQAGYIVYTDFYYYSGGIYK</sequence>
<proteinExistence type="predicted"/>
<gene>
    <name evidence="2" type="ORF">OESDEN_14102</name>
</gene>
<evidence type="ECO:0000313" key="3">
    <source>
        <dbReference type="Proteomes" id="UP000053660"/>
    </source>
</evidence>
<dbReference type="OrthoDB" id="5859020at2759"/>
<accession>A0A0B1SRP6</accession>
<dbReference type="EMBL" id="KN561365">
    <property type="protein sequence ID" value="KHJ86157.1"/>
    <property type="molecule type" value="Genomic_DNA"/>
</dbReference>
<feature type="domain" description="Peptidase C1A papain C-terminal" evidence="1">
    <location>
        <begin position="20"/>
        <end position="98"/>
    </location>
</feature>
<organism evidence="2 3">
    <name type="scientific">Oesophagostomum dentatum</name>
    <name type="common">Nodular worm</name>
    <dbReference type="NCBI Taxonomy" id="61180"/>
    <lineage>
        <taxon>Eukaryota</taxon>
        <taxon>Metazoa</taxon>
        <taxon>Ecdysozoa</taxon>
        <taxon>Nematoda</taxon>
        <taxon>Chromadorea</taxon>
        <taxon>Rhabditida</taxon>
        <taxon>Rhabditina</taxon>
        <taxon>Rhabditomorpha</taxon>
        <taxon>Strongyloidea</taxon>
        <taxon>Strongylidae</taxon>
        <taxon>Oesophagostomum</taxon>
    </lineage>
</organism>
<dbReference type="Gene3D" id="3.90.70.10">
    <property type="entry name" value="Cysteine proteinases"/>
    <property type="match status" value="1"/>
</dbReference>
<dbReference type="Pfam" id="PF00112">
    <property type="entry name" value="Peptidase_C1"/>
    <property type="match status" value="1"/>
</dbReference>
<evidence type="ECO:0000259" key="1">
    <source>
        <dbReference type="Pfam" id="PF00112"/>
    </source>
</evidence>
<keyword evidence="3" id="KW-1185">Reference proteome</keyword>